<feature type="transmembrane region" description="Helical" evidence="1">
    <location>
        <begin position="69"/>
        <end position="91"/>
    </location>
</feature>
<comment type="caution">
    <text evidence="3">The sequence shown here is derived from an EMBL/GenBank/DDBJ whole genome shotgun (WGS) entry which is preliminary data.</text>
</comment>
<evidence type="ECO:0000259" key="2">
    <source>
        <dbReference type="Pfam" id="PF12697"/>
    </source>
</evidence>
<keyword evidence="1" id="KW-1133">Transmembrane helix</keyword>
<dbReference type="OrthoDB" id="5290302at2"/>
<dbReference type="InterPro" id="IPR000073">
    <property type="entry name" value="AB_hydrolase_1"/>
</dbReference>
<evidence type="ECO:0000313" key="4">
    <source>
        <dbReference type="Proteomes" id="UP000536534"/>
    </source>
</evidence>
<keyword evidence="3" id="KW-0378">Hydrolase</keyword>
<dbReference type="PANTHER" id="PTHR43194:SF5">
    <property type="entry name" value="PIMELOYL-[ACYL-CARRIER PROTEIN] METHYL ESTER ESTERASE"/>
    <property type="match status" value="1"/>
</dbReference>
<sequence length="254" mass="27166">MSTWVLLRGLTREAGHWGDFIGQLAAGLPDARILTLDLPGNGIRHGETSPTRVEDMVEACRAELATRRLVAPVHLLAMSLGAMVAVAWAAARPQELAACVLINTSLRPFSPFHHRLRPSSYPALLGVLAGSGPRRKEAAILRLTSHIADPVVLDDWVRLRRAHPVSPANALRQLLAAARFRSPPHAPAVPMLVLSGAADALVDPRCSATLAARWGLALARHPSAGHDLPLDDGAWVVKRIQAWLAADGALRPGP</sequence>
<evidence type="ECO:0000313" key="3">
    <source>
        <dbReference type="EMBL" id="NLF55809.1"/>
    </source>
</evidence>
<dbReference type="Pfam" id="PF12697">
    <property type="entry name" value="Abhydrolase_6"/>
    <property type="match status" value="1"/>
</dbReference>
<dbReference type="SUPFAM" id="SSF53474">
    <property type="entry name" value="alpha/beta-Hydrolases"/>
    <property type="match status" value="1"/>
</dbReference>
<reference evidence="3 4" key="1">
    <citation type="journal article" date="2020" name="Biotechnol. Biofuels">
        <title>New insights from the biogas microbiome by comprehensive genome-resolved metagenomics of nearly 1600 species originating from multiple anaerobic digesters.</title>
        <authorList>
            <person name="Campanaro S."/>
            <person name="Treu L."/>
            <person name="Rodriguez-R L.M."/>
            <person name="Kovalovszki A."/>
            <person name="Ziels R.M."/>
            <person name="Maus I."/>
            <person name="Zhu X."/>
            <person name="Kougias P.G."/>
            <person name="Basile A."/>
            <person name="Luo G."/>
            <person name="Schluter A."/>
            <person name="Konstantinidis K.T."/>
            <person name="Angelidaki I."/>
        </authorList>
    </citation>
    <scope>NUCLEOTIDE SEQUENCE [LARGE SCALE GENOMIC DNA]</scope>
    <source>
        <strain evidence="3">AS06rmzACSIP_256</strain>
    </source>
</reference>
<dbReference type="InterPro" id="IPR029058">
    <property type="entry name" value="AB_hydrolase_fold"/>
</dbReference>
<feature type="domain" description="AB hydrolase-1" evidence="2">
    <location>
        <begin position="5"/>
        <end position="238"/>
    </location>
</feature>
<gene>
    <name evidence="3" type="ORF">GX576_15690</name>
</gene>
<accession>A0A7X7LZ76</accession>
<dbReference type="EMBL" id="JAAYYV010000453">
    <property type="protein sequence ID" value="NLF55809.1"/>
    <property type="molecule type" value="Genomic_DNA"/>
</dbReference>
<dbReference type="Gene3D" id="3.40.50.1820">
    <property type="entry name" value="alpha/beta hydrolase"/>
    <property type="match status" value="1"/>
</dbReference>
<dbReference type="InterPro" id="IPR050228">
    <property type="entry name" value="Carboxylesterase_BioH"/>
</dbReference>
<dbReference type="RefSeq" id="WP_068805078.1">
    <property type="nucleotide sequence ID" value="NZ_MBFM01000002.1"/>
</dbReference>
<keyword evidence="1" id="KW-0472">Membrane</keyword>
<protein>
    <submittedName>
        <fullName evidence="3">Alpha/beta hydrolase</fullName>
    </submittedName>
</protein>
<proteinExistence type="predicted"/>
<organism evidence="3 4">
    <name type="scientific">Thauera phenolivorans</name>
    <dbReference type="NCBI Taxonomy" id="1792543"/>
    <lineage>
        <taxon>Bacteria</taxon>
        <taxon>Pseudomonadati</taxon>
        <taxon>Pseudomonadota</taxon>
        <taxon>Betaproteobacteria</taxon>
        <taxon>Rhodocyclales</taxon>
        <taxon>Zoogloeaceae</taxon>
        <taxon>Thauera</taxon>
    </lineage>
</organism>
<evidence type="ECO:0000256" key="1">
    <source>
        <dbReference type="SAM" id="Phobius"/>
    </source>
</evidence>
<dbReference type="PANTHER" id="PTHR43194">
    <property type="entry name" value="HYDROLASE ALPHA/BETA FOLD FAMILY"/>
    <property type="match status" value="1"/>
</dbReference>
<dbReference type="Proteomes" id="UP000536534">
    <property type="component" value="Unassembled WGS sequence"/>
</dbReference>
<dbReference type="GO" id="GO:0016787">
    <property type="term" value="F:hydrolase activity"/>
    <property type="evidence" value="ECO:0007669"/>
    <property type="project" value="UniProtKB-KW"/>
</dbReference>
<dbReference type="AlphaFoldDB" id="A0A7X7LZ76"/>
<name>A0A7X7LZ76_9RHOO</name>
<keyword evidence="1" id="KW-0812">Transmembrane</keyword>